<evidence type="ECO:0000256" key="1">
    <source>
        <dbReference type="SAM" id="Coils"/>
    </source>
</evidence>
<sequence>MTTPSQLLSLEQQKQSLEKELSHSLSELKCEAARCQDLENHLWNADEKIQELLQVAKEKSGAPHQIQALGKQVEESQAIAKTLREVAVLSDSKRALEDNVQQLLNSVEELTTELEQKQDRLGCLQKEIVDRKYAVSSGAGKLRAMILKAAQDAGGKADQYRRTPPGKLQDVQNICCEVTLDVRQHLRFLEALNKLEKQRHDEEKRKMLLQAVRSRPQGYNAEQLKQRAHDL</sequence>
<dbReference type="Gene3D" id="1.10.287.1490">
    <property type="match status" value="1"/>
</dbReference>
<dbReference type="VEuPathDB" id="VectorBase:HLOH_055368"/>
<reference evidence="2 3" key="1">
    <citation type="journal article" date="2020" name="Cell">
        <title>Large-Scale Comparative Analyses of Tick Genomes Elucidate Their Genetic Diversity and Vector Capacities.</title>
        <authorList>
            <consortium name="Tick Genome and Microbiome Consortium (TIGMIC)"/>
            <person name="Jia N."/>
            <person name="Wang J."/>
            <person name="Shi W."/>
            <person name="Du L."/>
            <person name="Sun Y."/>
            <person name="Zhan W."/>
            <person name="Jiang J.F."/>
            <person name="Wang Q."/>
            <person name="Zhang B."/>
            <person name="Ji P."/>
            <person name="Bell-Sakyi L."/>
            <person name="Cui X.M."/>
            <person name="Yuan T.T."/>
            <person name="Jiang B.G."/>
            <person name="Yang W.F."/>
            <person name="Lam T.T."/>
            <person name="Chang Q.C."/>
            <person name="Ding S.J."/>
            <person name="Wang X.J."/>
            <person name="Zhu J.G."/>
            <person name="Ruan X.D."/>
            <person name="Zhao L."/>
            <person name="Wei J.T."/>
            <person name="Ye R.Z."/>
            <person name="Que T.C."/>
            <person name="Du C.H."/>
            <person name="Zhou Y.H."/>
            <person name="Cheng J.X."/>
            <person name="Dai P.F."/>
            <person name="Guo W.B."/>
            <person name="Han X.H."/>
            <person name="Huang E.J."/>
            <person name="Li L.F."/>
            <person name="Wei W."/>
            <person name="Gao Y.C."/>
            <person name="Liu J.Z."/>
            <person name="Shao H.Z."/>
            <person name="Wang X."/>
            <person name="Wang C.C."/>
            <person name="Yang T.C."/>
            <person name="Huo Q.B."/>
            <person name="Li W."/>
            <person name="Chen H.Y."/>
            <person name="Chen S.E."/>
            <person name="Zhou L.G."/>
            <person name="Ni X.B."/>
            <person name="Tian J.H."/>
            <person name="Sheng Y."/>
            <person name="Liu T."/>
            <person name="Pan Y.S."/>
            <person name="Xia L.Y."/>
            <person name="Li J."/>
            <person name="Zhao F."/>
            <person name="Cao W.C."/>
        </authorList>
    </citation>
    <scope>NUCLEOTIDE SEQUENCE [LARGE SCALE GENOMIC DNA]</scope>
    <source>
        <strain evidence="2">HaeL-2018</strain>
    </source>
</reference>
<dbReference type="AlphaFoldDB" id="A0A9J6H1T2"/>
<proteinExistence type="predicted"/>
<dbReference type="Proteomes" id="UP000821853">
    <property type="component" value="Unassembled WGS sequence"/>
</dbReference>
<name>A0A9J6H1T2_HAELO</name>
<organism evidence="2 3">
    <name type="scientific">Haemaphysalis longicornis</name>
    <name type="common">Bush tick</name>
    <dbReference type="NCBI Taxonomy" id="44386"/>
    <lineage>
        <taxon>Eukaryota</taxon>
        <taxon>Metazoa</taxon>
        <taxon>Ecdysozoa</taxon>
        <taxon>Arthropoda</taxon>
        <taxon>Chelicerata</taxon>
        <taxon>Arachnida</taxon>
        <taxon>Acari</taxon>
        <taxon>Parasitiformes</taxon>
        <taxon>Ixodida</taxon>
        <taxon>Ixodoidea</taxon>
        <taxon>Ixodidae</taxon>
        <taxon>Haemaphysalinae</taxon>
        <taxon>Haemaphysalis</taxon>
    </lineage>
</organism>
<feature type="coiled-coil region" evidence="1">
    <location>
        <begin position="79"/>
        <end position="127"/>
    </location>
</feature>
<feature type="coiled-coil region" evidence="1">
    <location>
        <begin position="7"/>
        <end position="55"/>
    </location>
</feature>
<evidence type="ECO:0000313" key="3">
    <source>
        <dbReference type="Proteomes" id="UP000821853"/>
    </source>
</evidence>
<gene>
    <name evidence="2" type="ORF">HPB48_026698</name>
</gene>
<comment type="caution">
    <text evidence="2">The sequence shown here is derived from an EMBL/GenBank/DDBJ whole genome shotgun (WGS) entry which is preliminary data.</text>
</comment>
<dbReference type="OrthoDB" id="21060at2759"/>
<dbReference type="EMBL" id="JABSTR010002921">
    <property type="protein sequence ID" value="KAH9384687.1"/>
    <property type="molecule type" value="Genomic_DNA"/>
</dbReference>
<accession>A0A9J6H1T2</accession>
<keyword evidence="1" id="KW-0175">Coiled coil</keyword>
<keyword evidence="3" id="KW-1185">Reference proteome</keyword>
<evidence type="ECO:0000313" key="2">
    <source>
        <dbReference type="EMBL" id="KAH9384687.1"/>
    </source>
</evidence>
<protein>
    <submittedName>
        <fullName evidence="2">Uncharacterized protein</fullName>
    </submittedName>
</protein>